<dbReference type="AlphaFoldDB" id="A0A165G533"/>
<dbReference type="OrthoDB" id="5511599at2759"/>
<evidence type="ECO:0000256" key="1">
    <source>
        <dbReference type="ARBA" id="ARBA00004273"/>
    </source>
</evidence>
<dbReference type="InParanoid" id="A0A165G533"/>
<proteinExistence type="inferred from homology"/>
<keyword evidence="4" id="KW-0496">Mitochondrion</keyword>
<keyword evidence="8" id="KW-1185">Reference proteome</keyword>
<name>A0A165G533_XYLHT</name>
<dbReference type="STRING" id="1328760.A0A165G533"/>
<dbReference type="OMA" id="YKAHTRL"/>
<accession>A0A165G533</accession>
<dbReference type="InterPro" id="IPR039297">
    <property type="entry name" value="COX7a"/>
</dbReference>
<reference evidence="7 8" key="1">
    <citation type="journal article" date="2016" name="Fungal Biol.">
        <title>The genome of Xylona heveae provides a window into fungal endophytism.</title>
        <authorList>
            <person name="Gazis R."/>
            <person name="Kuo A."/>
            <person name="Riley R."/>
            <person name="LaButti K."/>
            <person name="Lipzen A."/>
            <person name="Lin J."/>
            <person name="Amirebrahimi M."/>
            <person name="Hesse C.N."/>
            <person name="Spatafora J.W."/>
            <person name="Henrissat B."/>
            <person name="Hainaut M."/>
            <person name="Grigoriev I.V."/>
            <person name="Hibbett D.S."/>
        </authorList>
    </citation>
    <scope>NUCLEOTIDE SEQUENCE [LARGE SCALE GENOMIC DNA]</scope>
    <source>
        <strain evidence="7 8">TC161</strain>
    </source>
</reference>
<feature type="transmembrane region" description="Helical" evidence="6">
    <location>
        <begin position="41"/>
        <end position="59"/>
    </location>
</feature>
<evidence type="ECO:0000256" key="6">
    <source>
        <dbReference type="SAM" id="Phobius"/>
    </source>
</evidence>
<evidence type="ECO:0000256" key="3">
    <source>
        <dbReference type="ARBA" id="ARBA00022792"/>
    </source>
</evidence>
<sequence>MSYSSNRFVYRENRVPHYQRLFQKHDGLRQWHKTPRSKFMLYPYYAVLWGGFAGSMYMMGRMVMGHKTWFSKG</sequence>
<evidence type="ECO:0000256" key="5">
    <source>
        <dbReference type="ARBA" id="ARBA00023136"/>
    </source>
</evidence>
<dbReference type="RefSeq" id="XP_018187303.1">
    <property type="nucleotide sequence ID" value="XM_018336157.1"/>
</dbReference>
<evidence type="ECO:0000256" key="2">
    <source>
        <dbReference type="ARBA" id="ARBA00009331"/>
    </source>
</evidence>
<dbReference type="GO" id="GO:0005743">
    <property type="term" value="C:mitochondrial inner membrane"/>
    <property type="evidence" value="ECO:0007669"/>
    <property type="project" value="UniProtKB-SubCell"/>
</dbReference>
<protein>
    <submittedName>
        <fullName evidence="7">Uncharacterized protein</fullName>
    </submittedName>
</protein>
<comment type="subcellular location">
    <subcellularLocation>
        <location evidence="1">Mitochondrion inner membrane</location>
    </subcellularLocation>
</comment>
<comment type="similarity">
    <text evidence="2">Belongs to the cytochrome c oxidase VIIa family.</text>
</comment>
<organism evidence="7 8">
    <name type="scientific">Xylona heveae (strain CBS 132557 / TC161)</name>
    <dbReference type="NCBI Taxonomy" id="1328760"/>
    <lineage>
        <taxon>Eukaryota</taxon>
        <taxon>Fungi</taxon>
        <taxon>Dikarya</taxon>
        <taxon>Ascomycota</taxon>
        <taxon>Pezizomycotina</taxon>
        <taxon>Xylonomycetes</taxon>
        <taxon>Xylonales</taxon>
        <taxon>Xylonaceae</taxon>
        <taxon>Xylona</taxon>
    </lineage>
</organism>
<dbReference type="Proteomes" id="UP000076632">
    <property type="component" value="Unassembled WGS sequence"/>
</dbReference>
<dbReference type="GO" id="GO:0045277">
    <property type="term" value="C:respiratory chain complex IV"/>
    <property type="evidence" value="ECO:0007669"/>
    <property type="project" value="InterPro"/>
</dbReference>
<keyword evidence="6" id="KW-1133">Transmembrane helix</keyword>
<gene>
    <name evidence="7" type="ORF">L228DRAFT_283878</name>
</gene>
<dbReference type="Gene3D" id="4.10.91.10">
    <property type="entry name" value="Cytochrome c oxidase, subunit VIIa"/>
    <property type="match status" value="1"/>
</dbReference>
<keyword evidence="3" id="KW-0999">Mitochondrion inner membrane</keyword>
<dbReference type="Pfam" id="PF02238">
    <property type="entry name" value="COX7a"/>
    <property type="match status" value="1"/>
</dbReference>
<dbReference type="GO" id="GO:0006123">
    <property type="term" value="P:mitochondrial electron transport, cytochrome c to oxygen"/>
    <property type="evidence" value="ECO:0007669"/>
    <property type="project" value="InterPro"/>
</dbReference>
<dbReference type="GeneID" id="28901294"/>
<keyword evidence="5 6" id="KW-0472">Membrane</keyword>
<evidence type="ECO:0000256" key="4">
    <source>
        <dbReference type="ARBA" id="ARBA00023128"/>
    </source>
</evidence>
<dbReference type="EMBL" id="KV407460">
    <property type="protein sequence ID" value="KZF21748.1"/>
    <property type="molecule type" value="Genomic_DNA"/>
</dbReference>
<keyword evidence="6" id="KW-0812">Transmembrane</keyword>
<evidence type="ECO:0000313" key="8">
    <source>
        <dbReference type="Proteomes" id="UP000076632"/>
    </source>
</evidence>
<dbReference type="InterPro" id="IPR036539">
    <property type="entry name" value="Cyt_c_oxidase_su7a_sf"/>
</dbReference>
<evidence type="ECO:0000313" key="7">
    <source>
        <dbReference type="EMBL" id="KZF21748.1"/>
    </source>
</evidence>